<dbReference type="KEGG" id="uli:ETAA1_41080"/>
<dbReference type="InterPro" id="IPR011453">
    <property type="entry name" value="DUF1559"/>
</dbReference>
<gene>
    <name evidence="2" type="ORF">ETAA1_41080</name>
</gene>
<dbReference type="AlphaFoldDB" id="A0A517XX92"/>
<organism evidence="2 3">
    <name type="scientific">Urbifossiella limnaea</name>
    <dbReference type="NCBI Taxonomy" id="2528023"/>
    <lineage>
        <taxon>Bacteria</taxon>
        <taxon>Pseudomonadati</taxon>
        <taxon>Planctomycetota</taxon>
        <taxon>Planctomycetia</taxon>
        <taxon>Gemmatales</taxon>
        <taxon>Gemmataceae</taxon>
        <taxon>Urbifossiella</taxon>
    </lineage>
</organism>
<reference evidence="2 3" key="1">
    <citation type="submission" date="2019-02" db="EMBL/GenBank/DDBJ databases">
        <title>Deep-cultivation of Planctomycetes and their phenomic and genomic characterization uncovers novel biology.</title>
        <authorList>
            <person name="Wiegand S."/>
            <person name="Jogler M."/>
            <person name="Boedeker C."/>
            <person name="Pinto D."/>
            <person name="Vollmers J."/>
            <person name="Rivas-Marin E."/>
            <person name="Kohn T."/>
            <person name="Peeters S.H."/>
            <person name="Heuer A."/>
            <person name="Rast P."/>
            <person name="Oberbeckmann S."/>
            <person name="Bunk B."/>
            <person name="Jeske O."/>
            <person name="Meyerdierks A."/>
            <person name="Storesund J.E."/>
            <person name="Kallscheuer N."/>
            <person name="Luecker S."/>
            <person name="Lage O.M."/>
            <person name="Pohl T."/>
            <person name="Merkel B.J."/>
            <person name="Hornburger P."/>
            <person name="Mueller R.-W."/>
            <person name="Bruemmer F."/>
            <person name="Labrenz M."/>
            <person name="Spormann A.M."/>
            <person name="Op den Camp H."/>
            <person name="Overmann J."/>
            <person name="Amann R."/>
            <person name="Jetten M.S.M."/>
            <person name="Mascher T."/>
            <person name="Medema M.H."/>
            <person name="Devos D.P."/>
            <person name="Kaster A.-K."/>
            <person name="Ovreas L."/>
            <person name="Rohde M."/>
            <person name="Galperin M.Y."/>
            <person name="Jogler C."/>
        </authorList>
    </citation>
    <scope>NUCLEOTIDE SEQUENCE [LARGE SCALE GENOMIC DNA]</scope>
    <source>
        <strain evidence="2 3">ETA_A1</strain>
    </source>
</reference>
<proteinExistence type="predicted"/>
<accession>A0A517XX92</accession>
<name>A0A517XX92_9BACT</name>
<dbReference type="NCBIfam" id="TIGR04294">
    <property type="entry name" value="pre_pil_HX9DG"/>
    <property type="match status" value="1"/>
</dbReference>
<feature type="domain" description="DUF1559" evidence="1">
    <location>
        <begin position="3"/>
        <end position="29"/>
    </location>
</feature>
<dbReference type="Pfam" id="PF07596">
    <property type="entry name" value="SBP_bac_10"/>
    <property type="match status" value="1"/>
</dbReference>
<evidence type="ECO:0000313" key="3">
    <source>
        <dbReference type="Proteomes" id="UP000319576"/>
    </source>
</evidence>
<dbReference type="InterPro" id="IPR027558">
    <property type="entry name" value="Pre_pil_HX9DG_C"/>
</dbReference>
<keyword evidence="3" id="KW-1185">Reference proteome</keyword>
<sequence length="48" mass="5008">MFHFWSPHPGGANFALADASVRFLRYDADAVMPALASRAGSEAVNAGG</sequence>
<protein>
    <recommendedName>
        <fullName evidence="1">DUF1559 domain-containing protein</fullName>
    </recommendedName>
</protein>
<dbReference type="Proteomes" id="UP000319576">
    <property type="component" value="Chromosome"/>
</dbReference>
<evidence type="ECO:0000313" key="2">
    <source>
        <dbReference type="EMBL" id="QDU22132.1"/>
    </source>
</evidence>
<dbReference type="EMBL" id="CP036273">
    <property type="protein sequence ID" value="QDU22132.1"/>
    <property type="molecule type" value="Genomic_DNA"/>
</dbReference>
<evidence type="ECO:0000259" key="1">
    <source>
        <dbReference type="Pfam" id="PF07596"/>
    </source>
</evidence>